<evidence type="ECO:0000313" key="2">
    <source>
        <dbReference type="Proteomes" id="UP000008237"/>
    </source>
</evidence>
<organism evidence="2">
    <name type="scientific">Harpegnathos saltator</name>
    <name type="common">Jerdon's jumping ant</name>
    <dbReference type="NCBI Taxonomy" id="610380"/>
    <lineage>
        <taxon>Eukaryota</taxon>
        <taxon>Metazoa</taxon>
        <taxon>Ecdysozoa</taxon>
        <taxon>Arthropoda</taxon>
        <taxon>Hexapoda</taxon>
        <taxon>Insecta</taxon>
        <taxon>Pterygota</taxon>
        <taxon>Neoptera</taxon>
        <taxon>Endopterygota</taxon>
        <taxon>Hymenoptera</taxon>
        <taxon>Apocrita</taxon>
        <taxon>Aculeata</taxon>
        <taxon>Formicoidea</taxon>
        <taxon>Formicidae</taxon>
        <taxon>Ponerinae</taxon>
        <taxon>Ponerini</taxon>
        <taxon>Harpegnathos</taxon>
    </lineage>
</organism>
<sequence>MANTNANAEFKKIAYGDSGKARYESYMLLSTTYPLNTSDIKRMQIGLRASNDGTSFEPTIIVYSAILLQGSSFDFATWENFKEYMKHYLKRLLALGNQGRAGARPCKRCDHHLYHGVWDKGDYGD</sequence>
<proteinExistence type="predicted"/>
<dbReference type="Proteomes" id="UP000008237">
    <property type="component" value="Unassembled WGS sequence"/>
</dbReference>
<protein>
    <submittedName>
        <fullName evidence="1">Uncharacterized protein</fullName>
    </submittedName>
</protein>
<dbReference type="AlphaFoldDB" id="E2BHZ7"/>
<keyword evidence="2" id="KW-1185">Reference proteome</keyword>
<evidence type="ECO:0000313" key="1">
    <source>
        <dbReference type="EMBL" id="EFN84685.1"/>
    </source>
</evidence>
<gene>
    <name evidence="1" type="ORF">EAI_06971</name>
</gene>
<dbReference type="EMBL" id="GL448403">
    <property type="protein sequence ID" value="EFN84685.1"/>
    <property type="molecule type" value="Genomic_DNA"/>
</dbReference>
<accession>E2BHZ7</accession>
<dbReference type="OrthoDB" id="7549643at2759"/>
<name>E2BHZ7_HARSA</name>
<reference evidence="1 2" key="1">
    <citation type="journal article" date="2010" name="Science">
        <title>Genomic comparison of the ants Camponotus floridanus and Harpegnathos saltator.</title>
        <authorList>
            <person name="Bonasio R."/>
            <person name="Zhang G."/>
            <person name="Ye C."/>
            <person name="Mutti N.S."/>
            <person name="Fang X."/>
            <person name="Qin N."/>
            <person name="Donahue G."/>
            <person name="Yang P."/>
            <person name="Li Q."/>
            <person name="Li C."/>
            <person name="Zhang P."/>
            <person name="Huang Z."/>
            <person name="Berger S.L."/>
            <person name="Reinberg D."/>
            <person name="Wang J."/>
            <person name="Liebig J."/>
        </authorList>
    </citation>
    <scope>NUCLEOTIDE SEQUENCE [LARGE SCALE GENOMIC DNA]</scope>
    <source>
        <strain evidence="1 2">R22 G/1</strain>
    </source>
</reference>
<dbReference type="InParanoid" id="E2BHZ7"/>